<organism evidence="1 2">
    <name type="scientific">Vigna unguiculata</name>
    <name type="common">Cowpea</name>
    <dbReference type="NCBI Taxonomy" id="3917"/>
    <lineage>
        <taxon>Eukaryota</taxon>
        <taxon>Viridiplantae</taxon>
        <taxon>Streptophyta</taxon>
        <taxon>Embryophyta</taxon>
        <taxon>Tracheophyta</taxon>
        <taxon>Spermatophyta</taxon>
        <taxon>Magnoliopsida</taxon>
        <taxon>eudicotyledons</taxon>
        <taxon>Gunneridae</taxon>
        <taxon>Pentapetalae</taxon>
        <taxon>rosids</taxon>
        <taxon>fabids</taxon>
        <taxon>Fabales</taxon>
        <taxon>Fabaceae</taxon>
        <taxon>Papilionoideae</taxon>
        <taxon>50 kb inversion clade</taxon>
        <taxon>NPAAA clade</taxon>
        <taxon>indigoferoid/millettioid clade</taxon>
        <taxon>Phaseoleae</taxon>
        <taxon>Vigna</taxon>
    </lineage>
</organism>
<reference evidence="1 2" key="1">
    <citation type="submission" date="2019-04" db="EMBL/GenBank/DDBJ databases">
        <title>An improved genome assembly and genetic linkage map for asparagus bean, Vigna unguiculata ssp. sesquipedialis.</title>
        <authorList>
            <person name="Xia Q."/>
            <person name="Zhang R."/>
            <person name="Dong Y."/>
        </authorList>
    </citation>
    <scope>NUCLEOTIDE SEQUENCE [LARGE SCALE GENOMIC DNA]</scope>
    <source>
        <tissue evidence="1">Leaf</tissue>
    </source>
</reference>
<protein>
    <submittedName>
        <fullName evidence="1">Uncharacterized protein</fullName>
    </submittedName>
</protein>
<accession>A0A4D6MUT4</accession>
<proteinExistence type="predicted"/>
<sequence>MRGSPDLVCAGEFYEGERGSLGDRKCWYSGKGRIMSEGLERRGILNGGKEKGRRKWIKLICSWMMWVNVSEEELVEKKGKRGGTKGDRRSVSELCMGWRLAARWGPPGGDGKTVGLGGRWRLAVSEYRQAVWNSFAWRPGRFMDGVTCDDMSGEVPIKLLSRGDTSGEVRSVGLRAGGFIEQDYERGGSSRQDHERVGSCEHQIPEFKANKYSPFLFVCGDDRVIRYSGADVDTGGAEDVQMAE</sequence>
<keyword evidence="2" id="KW-1185">Reference proteome</keyword>
<dbReference type="Proteomes" id="UP000501690">
    <property type="component" value="Linkage Group LG8"/>
</dbReference>
<gene>
    <name evidence="1" type="ORF">DEO72_LG8g1908</name>
</gene>
<dbReference type="EMBL" id="CP039352">
    <property type="protein sequence ID" value="QCE03879.1"/>
    <property type="molecule type" value="Genomic_DNA"/>
</dbReference>
<dbReference type="AlphaFoldDB" id="A0A4D6MUT4"/>
<evidence type="ECO:0000313" key="2">
    <source>
        <dbReference type="Proteomes" id="UP000501690"/>
    </source>
</evidence>
<name>A0A4D6MUT4_VIGUN</name>
<evidence type="ECO:0000313" key="1">
    <source>
        <dbReference type="EMBL" id="QCE03879.1"/>
    </source>
</evidence>